<evidence type="ECO:0000256" key="2">
    <source>
        <dbReference type="ARBA" id="ARBA00004115"/>
    </source>
</evidence>
<evidence type="ECO:0000256" key="7">
    <source>
        <dbReference type="ARBA" id="ARBA00022824"/>
    </source>
</evidence>
<comment type="subcellular location">
    <subcellularLocation>
        <location evidence="2 10">Endoplasmic reticulum membrane</location>
        <topology evidence="2 10">Single-pass type I membrane protein</topology>
    </subcellularLocation>
</comment>
<protein>
    <recommendedName>
        <fullName evidence="10">Dolichyl-diphosphooligosaccharide--protein glycosyltransferase subunit 1</fullName>
    </recommendedName>
</protein>
<accession>A0A6A4IJ38</accession>
<evidence type="ECO:0000313" key="11">
    <source>
        <dbReference type="EMBL" id="KAE9410499.1"/>
    </source>
</evidence>
<dbReference type="AlphaFoldDB" id="A0A6A4IJ38"/>
<comment type="function">
    <text evidence="1 10">Subunit of the oligosaccharyl transferase (OST) complex that catalyzes the initial transfer of a defined glycan (Glc(3)Man(9)GlcNAc(2) in eukaryotes) from the lipid carrier dolichol-pyrophosphate to an asparagine residue within an Asn-X-Ser/Thr consensus motif in nascent polypeptide chains, the first step in protein N-glycosylation. N-glycosylation occurs cotranslationally and the complex associates with the Sec61 complex at the channel-forming translocon complex that mediates protein translocation across the endoplasmic reticulum (ER). All subunits are required for a maximal enzyme activity.</text>
</comment>
<dbReference type="OrthoDB" id="310030at2759"/>
<dbReference type="Pfam" id="PF04597">
    <property type="entry name" value="Ribophorin_I"/>
    <property type="match status" value="1"/>
</dbReference>
<evidence type="ECO:0000256" key="8">
    <source>
        <dbReference type="ARBA" id="ARBA00022989"/>
    </source>
</evidence>
<gene>
    <name evidence="11" type="ORF">BT96DRAFT_961895</name>
</gene>
<dbReference type="PANTHER" id="PTHR21049:SF0">
    <property type="entry name" value="DOLICHYL-DIPHOSPHOOLIGOSACCHARIDE--PROTEIN GLYCOSYLTRANSFERASE SUBUNIT 1"/>
    <property type="match status" value="1"/>
</dbReference>
<dbReference type="Proteomes" id="UP000799118">
    <property type="component" value="Unassembled WGS sequence"/>
</dbReference>
<dbReference type="GO" id="GO:0008250">
    <property type="term" value="C:oligosaccharyltransferase complex"/>
    <property type="evidence" value="ECO:0007669"/>
    <property type="project" value="UniProtKB-UniRule"/>
</dbReference>
<evidence type="ECO:0000256" key="9">
    <source>
        <dbReference type="ARBA" id="ARBA00023136"/>
    </source>
</evidence>
<evidence type="ECO:0000256" key="3">
    <source>
        <dbReference type="ARBA" id="ARBA00004922"/>
    </source>
</evidence>
<keyword evidence="12" id="KW-1185">Reference proteome</keyword>
<dbReference type="InterPro" id="IPR007676">
    <property type="entry name" value="Ribophorin_I"/>
</dbReference>
<proteinExistence type="inferred from homology"/>
<keyword evidence="6 10" id="KW-0732">Signal</keyword>
<feature type="chain" id="PRO_5025706046" description="Dolichyl-diphosphooligosaccharide--protein glycosyltransferase subunit 1" evidence="10">
    <location>
        <begin position="22"/>
        <end position="493"/>
    </location>
</feature>
<name>A0A6A4IJ38_9AGAR</name>
<sequence length="493" mass="54708">MLRLWNAIACVLLSAAVPALSASSQSFENSAIVRTVDLGGSLVHVTTTFAVKALEADASVYTITLPEDEIFNTSWLEVKVKGKQQPLTVTYSGAPAGSNSHNLDVSLETPLEVGGTINLVLETVQTHATWPWPQQAGQNDDQSLKYQTSLFVLSPYKTNVQRTKLKSSSPRILSYTTPEKVDDFTLESPVTKSGATVTYGPYNNVPSSTNKAFIEKYQQHIVLHYVYEYPVIEVLDLKRTAEISHWGANLNIQDDIVLHNAGPKLKGHFSRLEHQTQSFYNRGGSHLIPRLTVHLPAGIRNAYYYDLNGNVSTSHLRVAPSVRNQKNTQHSVMELQPRYPIMGGWNYSYTLGWDAPLGDSASYDAKTGKYIVSVPVMTEIPGSVVDRAEIQIILPEGATDVDYVAPFPSLSNELSTHVTYLDTLGRPSITFKYKNLTNKHTKPIYVSYRVPLSVHLRKPMAVATVLLSLFTFAMVARRVDLTIHKTKTVSKKM</sequence>
<dbReference type="EMBL" id="ML769385">
    <property type="protein sequence ID" value="KAE9410499.1"/>
    <property type="molecule type" value="Genomic_DNA"/>
</dbReference>
<evidence type="ECO:0000256" key="10">
    <source>
        <dbReference type="RuleBase" id="RU361143"/>
    </source>
</evidence>
<keyword evidence="9 10" id="KW-0472">Membrane</keyword>
<dbReference type="UniPathway" id="UPA00378"/>
<evidence type="ECO:0000313" key="12">
    <source>
        <dbReference type="Proteomes" id="UP000799118"/>
    </source>
</evidence>
<comment type="pathway">
    <text evidence="3 10">Protein modification; protein glycosylation.</text>
</comment>
<organism evidence="11 12">
    <name type="scientific">Gymnopus androsaceus JB14</name>
    <dbReference type="NCBI Taxonomy" id="1447944"/>
    <lineage>
        <taxon>Eukaryota</taxon>
        <taxon>Fungi</taxon>
        <taxon>Dikarya</taxon>
        <taxon>Basidiomycota</taxon>
        <taxon>Agaricomycotina</taxon>
        <taxon>Agaricomycetes</taxon>
        <taxon>Agaricomycetidae</taxon>
        <taxon>Agaricales</taxon>
        <taxon>Marasmiineae</taxon>
        <taxon>Omphalotaceae</taxon>
        <taxon>Gymnopus</taxon>
    </lineage>
</organism>
<evidence type="ECO:0000256" key="5">
    <source>
        <dbReference type="ARBA" id="ARBA00022692"/>
    </source>
</evidence>
<feature type="signal peptide" evidence="10">
    <location>
        <begin position="1"/>
        <end position="21"/>
    </location>
</feature>
<keyword evidence="8 10" id="KW-1133">Transmembrane helix</keyword>
<keyword evidence="5 10" id="KW-0812">Transmembrane</keyword>
<reference evidence="11" key="1">
    <citation type="journal article" date="2019" name="Environ. Microbiol.">
        <title>Fungal ecological strategies reflected in gene transcription - a case study of two litter decomposers.</title>
        <authorList>
            <person name="Barbi F."/>
            <person name="Kohler A."/>
            <person name="Barry K."/>
            <person name="Baskaran P."/>
            <person name="Daum C."/>
            <person name="Fauchery L."/>
            <person name="Ihrmark K."/>
            <person name="Kuo A."/>
            <person name="LaButti K."/>
            <person name="Lipzen A."/>
            <person name="Morin E."/>
            <person name="Grigoriev I.V."/>
            <person name="Henrissat B."/>
            <person name="Lindahl B."/>
            <person name="Martin F."/>
        </authorList>
    </citation>
    <scope>NUCLEOTIDE SEQUENCE</scope>
    <source>
        <strain evidence="11">JB14</strain>
    </source>
</reference>
<evidence type="ECO:0000256" key="6">
    <source>
        <dbReference type="ARBA" id="ARBA00022729"/>
    </source>
</evidence>
<feature type="transmembrane region" description="Helical" evidence="10">
    <location>
        <begin position="459"/>
        <end position="476"/>
    </location>
</feature>
<keyword evidence="7 10" id="KW-0256">Endoplasmic reticulum</keyword>
<dbReference type="GO" id="GO:0018279">
    <property type="term" value="P:protein N-linked glycosylation via asparagine"/>
    <property type="evidence" value="ECO:0007669"/>
    <property type="project" value="TreeGrafter"/>
</dbReference>
<comment type="subunit">
    <text evidence="10">Component of the oligosaccharyltransferase (OST) complex.</text>
</comment>
<evidence type="ECO:0000256" key="4">
    <source>
        <dbReference type="ARBA" id="ARBA00008905"/>
    </source>
</evidence>
<dbReference type="PANTHER" id="PTHR21049">
    <property type="entry name" value="RIBOPHORIN I"/>
    <property type="match status" value="1"/>
</dbReference>
<evidence type="ECO:0000256" key="1">
    <source>
        <dbReference type="ARBA" id="ARBA00002791"/>
    </source>
</evidence>
<comment type="similarity">
    <text evidence="4 10">Belongs to the OST1 family.</text>
</comment>